<keyword evidence="4" id="KW-1185">Reference proteome</keyword>
<feature type="transmembrane region" description="Helical" evidence="2">
    <location>
        <begin position="180"/>
        <end position="200"/>
    </location>
</feature>
<dbReference type="EMBL" id="KV454011">
    <property type="protein sequence ID" value="ODV98191.1"/>
    <property type="molecule type" value="Genomic_DNA"/>
</dbReference>
<dbReference type="AlphaFoldDB" id="A0A1E4U2H2"/>
<evidence type="ECO:0000256" key="1">
    <source>
        <dbReference type="SAM" id="MobiDB-lite"/>
    </source>
</evidence>
<feature type="transmembrane region" description="Helical" evidence="2">
    <location>
        <begin position="212"/>
        <end position="232"/>
    </location>
</feature>
<keyword evidence="2" id="KW-1133">Transmembrane helix</keyword>
<evidence type="ECO:0000256" key="2">
    <source>
        <dbReference type="SAM" id="Phobius"/>
    </source>
</evidence>
<evidence type="ECO:0000313" key="4">
    <source>
        <dbReference type="Proteomes" id="UP000094236"/>
    </source>
</evidence>
<reference evidence="4" key="1">
    <citation type="submission" date="2016-05" db="EMBL/GenBank/DDBJ databases">
        <title>Comparative genomics of biotechnologically important yeasts.</title>
        <authorList>
            <consortium name="DOE Joint Genome Institute"/>
            <person name="Riley R."/>
            <person name="Haridas S."/>
            <person name="Wolfe K.H."/>
            <person name="Lopes M.R."/>
            <person name="Hittinger C.T."/>
            <person name="Goker M."/>
            <person name="Salamov A."/>
            <person name="Wisecaver J."/>
            <person name="Long T.M."/>
            <person name="Aerts A.L."/>
            <person name="Barry K."/>
            <person name="Choi C."/>
            <person name="Clum A."/>
            <person name="Coughlan A.Y."/>
            <person name="Deshpande S."/>
            <person name="Douglass A.P."/>
            <person name="Hanson S.J."/>
            <person name="Klenk H.-P."/>
            <person name="Labutti K."/>
            <person name="Lapidus A."/>
            <person name="Lindquist E."/>
            <person name="Lipzen A."/>
            <person name="Meier-Kolthoff J.P."/>
            <person name="Ohm R.A."/>
            <person name="Otillar R.P."/>
            <person name="Pangilinan J."/>
            <person name="Peng Y."/>
            <person name="Rokas A."/>
            <person name="Rosa C.A."/>
            <person name="Scheuner C."/>
            <person name="Sibirny A.A."/>
            <person name="Slot J.C."/>
            <person name="Stielow J.B."/>
            <person name="Sun H."/>
            <person name="Kurtzman C.P."/>
            <person name="Blackwell M."/>
            <person name="Grigoriev I.V."/>
            <person name="Jeffries T.W."/>
        </authorList>
    </citation>
    <scope>NUCLEOTIDE SEQUENCE [LARGE SCALE GENOMIC DNA]</scope>
    <source>
        <strain evidence="4">NRRL Y-2460</strain>
    </source>
</reference>
<dbReference type="Proteomes" id="UP000094236">
    <property type="component" value="Unassembled WGS sequence"/>
</dbReference>
<feature type="region of interest" description="Disordered" evidence="1">
    <location>
        <begin position="1"/>
        <end position="24"/>
    </location>
</feature>
<feature type="transmembrane region" description="Helical" evidence="2">
    <location>
        <begin position="92"/>
        <end position="111"/>
    </location>
</feature>
<feature type="transmembrane region" description="Helical" evidence="2">
    <location>
        <begin position="117"/>
        <end position="135"/>
    </location>
</feature>
<dbReference type="PANTHER" id="PTHR36840:SF1">
    <property type="entry name" value="BLL5714 PROTEIN"/>
    <property type="match status" value="1"/>
</dbReference>
<name>A0A1E4U2H2_PACTA</name>
<feature type="transmembrane region" description="Helical" evidence="2">
    <location>
        <begin position="155"/>
        <end position="174"/>
    </location>
</feature>
<accession>A0A1E4U2H2</accession>
<feature type="transmembrane region" description="Helical" evidence="2">
    <location>
        <begin position="348"/>
        <end position="368"/>
    </location>
</feature>
<keyword evidence="2" id="KW-0472">Membrane</keyword>
<evidence type="ECO:0000313" key="3">
    <source>
        <dbReference type="EMBL" id="ODV98191.1"/>
    </source>
</evidence>
<protein>
    <recommendedName>
        <fullName evidence="5">Low temperature requirement protein A</fullName>
    </recommendedName>
</protein>
<dbReference type="STRING" id="669874.A0A1E4U2H2"/>
<gene>
    <name evidence="3" type="ORF">PACTADRAFT_185381</name>
</gene>
<sequence>MSQASDDLTESIRPRDSNGVTRETLDEDVDIERISRSLASEEELEYEERYETTKVIYIEPPERNKLFTRPYALNYYCDNILYRTKDGNSASALELFLDLLYVGIVSSLAAQTTLECTGLTLLKYVLFFVPVWVVWVDLKDFMNYYFNDDMTQRTYVLWIMLLLVIYVNNCVYILQSHGETAMVVVPYMMCRYSVAVTYIFYSFFVPQHRIQIRIYSALILVVTCAWISVIFVSTRAKVGLTIGIMFLEQVSYVIAFHPITKKLLKLKFSTALNVEREVSRFGAFYTIAIGEFLYNIVTSAYTGPGIHEKLWKALLTLIIAYIFMFVYFDGTGDIVHLPALTRSVHSAYIWIFIHVPLIGSLVLVAYASSNLISLDEITLSKGGYIDKMSLYGLSFFFSGGTCITLVSLGIIAMSDKTLEDVDSKYLSKIIRVFPRFPIAIAILCLSFAELKPAMLIGLTTLMLSFIFIYERIILGYGHLIKANNKKNLSISSSTPLSEIKHRITEILRSLSFEKNRSNVTTASSLPNCEDDTTKVGTENSQNFNFATV</sequence>
<dbReference type="PANTHER" id="PTHR36840">
    <property type="entry name" value="BLL5714 PROTEIN"/>
    <property type="match status" value="1"/>
</dbReference>
<feature type="transmembrane region" description="Helical" evidence="2">
    <location>
        <begin position="278"/>
        <end position="297"/>
    </location>
</feature>
<feature type="transmembrane region" description="Helical" evidence="2">
    <location>
        <begin position="454"/>
        <end position="476"/>
    </location>
</feature>
<dbReference type="OrthoDB" id="191995at2759"/>
<dbReference type="Pfam" id="PF06772">
    <property type="entry name" value="LtrA"/>
    <property type="match status" value="1"/>
</dbReference>
<proteinExistence type="predicted"/>
<feature type="transmembrane region" description="Helical" evidence="2">
    <location>
        <begin position="432"/>
        <end position="448"/>
    </location>
</feature>
<feature type="transmembrane region" description="Helical" evidence="2">
    <location>
        <begin position="238"/>
        <end position="257"/>
    </location>
</feature>
<evidence type="ECO:0008006" key="5">
    <source>
        <dbReference type="Google" id="ProtNLM"/>
    </source>
</evidence>
<feature type="transmembrane region" description="Helical" evidence="2">
    <location>
        <begin position="388"/>
        <end position="411"/>
    </location>
</feature>
<organism evidence="3 4">
    <name type="scientific">Pachysolen tannophilus NRRL Y-2460</name>
    <dbReference type="NCBI Taxonomy" id="669874"/>
    <lineage>
        <taxon>Eukaryota</taxon>
        <taxon>Fungi</taxon>
        <taxon>Dikarya</taxon>
        <taxon>Ascomycota</taxon>
        <taxon>Saccharomycotina</taxon>
        <taxon>Pichiomycetes</taxon>
        <taxon>Pachysolenaceae</taxon>
        <taxon>Pachysolen</taxon>
    </lineage>
</organism>
<dbReference type="InterPro" id="IPR010640">
    <property type="entry name" value="Low_temperature_requirement_A"/>
</dbReference>
<keyword evidence="2" id="KW-0812">Transmembrane</keyword>